<dbReference type="Gene3D" id="1.25.10.10">
    <property type="entry name" value="Leucine-rich Repeat Variant"/>
    <property type="match status" value="1"/>
</dbReference>
<evidence type="ECO:0000256" key="2">
    <source>
        <dbReference type="SAM" id="MobiDB-lite"/>
    </source>
</evidence>
<feature type="compositionally biased region" description="Acidic residues" evidence="2">
    <location>
        <begin position="494"/>
        <end position="509"/>
    </location>
</feature>
<dbReference type="SUPFAM" id="SSF48371">
    <property type="entry name" value="ARM repeat"/>
    <property type="match status" value="1"/>
</dbReference>
<dbReference type="OrthoDB" id="49556at2759"/>
<evidence type="ECO:0000313" key="4">
    <source>
        <dbReference type="Proteomes" id="UP001153069"/>
    </source>
</evidence>
<feature type="compositionally biased region" description="Polar residues" evidence="2">
    <location>
        <begin position="377"/>
        <end position="401"/>
    </location>
</feature>
<evidence type="ECO:0000256" key="1">
    <source>
        <dbReference type="ARBA" id="ARBA00022737"/>
    </source>
</evidence>
<feature type="compositionally biased region" description="Polar residues" evidence="2">
    <location>
        <begin position="180"/>
        <end position="194"/>
    </location>
</feature>
<keyword evidence="4" id="KW-1185">Reference proteome</keyword>
<feature type="compositionally biased region" description="Basic and acidic residues" evidence="2">
    <location>
        <begin position="522"/>
        <end position="533"/>
    </location>
</feature>
<feature type="compositionally biased region" description="Polar residues" evidence="2">
    <location>
        <begin position="629"/>
        <end position="645"/>
    </location>
</feature>
<organism evidence="3 4">
    <name type="scientific">Seminavis robusta</name>
    <dbReference type="NCBI Taxonomy" id="568900"/>
    <lineage>
        <taxon>Eukaryota</taxon>
        <taxon>Sar</taxon>
        <taxon>Stramenopiles</taxon>
        <taxon>Ochrophyta</taxon>
        <taxon>Bacillariophyta</taxon>
        <taxon>Bacillariophyceae</taxon>
        <taxon>Bacillariophycidae</taxon>
        <taxon>Naviculales</taxon>
        <taxon>Naviculaceae</taxon>
        <taxon>Seminavis</taxon>
    </lineage>
</organism>
<feature type="compositionally biased region" description="Low complexity" evidence="2">
    <location>
        <begin position="160"/>
        <end position="175"/>
    </location>
</feature>
<dbReference type="InterPro" id="IPR016024">
    <property type="entry name" value="ARM-type_fold"/>
</dbReference>
<dbReference type="InterPro" id="IPR000225">
    <property type="entry name" value="Armadillo"/>
</dbReference>
<proteinExistence type="predicted"/>
<evidence type="ECO:0000313" key="3">
    <source>
        <dbReference type="EMBL" id="CAB9511989.1"/>
    </source>
</evidence>
<feature type="region of interest" description="Disordered" evidence="2">
    <location>
        <begin position="66"/>
        <end position="195"/>
    </location>
</feature>
<feature type="region of interest" description="Disordered" evidence="2">
    <location>
        <begin position="489"/>
        <end position="533"/>
    </location>
</feature>
<protein>
    <submittedName>
        <fullName evidence="3">Uncharacterized protein</fullName>
    </submittedName>
</protein>
<feature type="region of interest" description="Disordered" evidence="2">
    <location>
        <begin position="273"/>
        <end position="298"/>
    </location>
</feature>
<reference evidence="3" key="1">
    <citation type="submission" date="2020-06" db="EMBL/GenBank/DDBJ databases">
        <authorList>
            <consortium name="Plant Systems Biology data submission"/>
        </authorList>
    </citation>
    <scope>NUCLEOTIDE SEQUENCE</scope>
    <source>
        <strain evidence="3">D6</strain>
    </source>
</reference>
<dbReference type="InterPro" id="IPR011989">
    <property type="entry name" value="ARM-like"/>
</dbReference>
<keyword evidence="1" id="KW-0677">Repeat</keyword>
<feature type="compositionally biased region" description="Acidic residues" evidence="2">
    <location>
        <begin position="605"/>
        <end position="616"/>
    </location>
</feature>
<feature type="compositionally biased region" description="Basic and acidic residues" evidence="2">
    <location>
        <begin position="66"/>
        <end position="75"/>
    </location>
</feature>
<dbReference type="PANTHER" id="PTHR22895">
    <property type="entry name" value="ARMADILLO REPEAT-CONTAINING PROTEIN 6"/>
    <property type="match status" value="1"/>
</dbReference>
<dbReference type="EMBL" id="CAICTM010000512">
    <property type="protein sequence ID" value="CAB9511989.1"/>
    <property type="molecule type" value="Genomic_DNA"/>
</dbReference>
<feature type="compositionally biased region" description="Pro residues" evidence="2">
    <location>
        <begin position="362"/>
        <end position="375"/>
    </location>
</feature>
<feature type="region of interest" description="Disordered" evidence="2">
    <location>
        <begin position="344"/>
        <end position="401"/>
    </location>
</feature>
<accession>A0A9N8E0X3</accession>
<feature type="compositionally biased region" description="Pro residues" evidence="2">
    <location>
        <begin position="132"/>
        <end position="141"/>
    </location>
</feature>
<dbReference type="PANTHER" id="PTHR22895:SF0">
    <property type="entry name" value="ARMADILLO REPEAT-CONTAINING PROTEIN 6"/>
    <property type="match status" value="1"/>
</dbReference>
<sequence>MYRLVEEQNNTKQSIFVKRQHQQLNSEKFFASEVAAACGGGGRRASTGGVHSPPRLLPYDELEMDERHRQEEKLRIRSKLSGEYPPSPRQHESELDSSSQSVNSSCTVSNSGRRRTIAHLEMPQQQQQPTGGLPPPHPPPPGRRRKSKPWQTDVILNRFSGTTGSGAATTTNSSGTGQGRNLTGSSSTQKSTWGWKQRMQERKAVFGNVAVPEQSFDDEDALVEEDDDMSSKGGQNEQAIREEAVELLRSKGFHNFQGILQQQYDDDLESVGGSVRAAGASSPTFLSPLASPTPVSSAIKQHKLRLEEIKSLREKILRHQEMERMDSTDSMPDVNANVAAAADTGATGGEEKQGEEEEGEPQQPPNDQPTPPPCEPSNSTTATTDPVQPEQLNVDTTVTTSRSSAMYDDNLDAVKAWKVIKELKVRLLDVETDDYYILETIGRKGLDSPSCAKIVFDETAFDRHKLRDAVEKRVSLVFTGDHKIVINGVVQGREDDDEEGQDEYQESEGSDAAQQNEDEEKEQEKLPDIRSPELRERLSGSFLAFEALLQARKQAALADDDWTECSMSVVETPSARNAPGMIPSMKFETPVGDADDQSCWTEYTLDVDDDDDDDNQAGEQDNRRLSVDTAHSQATAPTREQSGCQTDMPRTVKRSNTQKASSNSNNEWDEYTFAEVTVQDEPTAALAPFRLPGQAQMPVQSRRQDQDDQSYMELTVRGDDTPFSPLQPGVGADDQSYMEMTVHESPPTRQPLQRRGGGDDEKSYMEVTIQDGQPNFKEMVSPDLTSPHLSSMLSSRMFADMELPNELRHQQPQQRSIDEQNHDSYPTITIGHDDDELTQITFDNTMMDVGSASQDHHHHAVHYLDSSTKTKESYRTATTVADAPDLPSIVGSQHTDITRDTTVSDDGSSHQDGASFKSCVSSESSQFVAELLRRDIWSPDSAVVRSALEKLEQEASKGVHERSNIVKYGGLLAILRSMDMKPDQAPIQMAACAALEKMAIDATTQVAIGEVGGIPAIAHAMELHVDNVHLQQTACRALSALTRHRDDNVASSCKDPLQAEGVVALVTSSMTKHPEDPEIQAHSFGALANLCLDNQERLRELKQSGGLGTMTMALQVPWANKTDQHEAISTLSILLRSLAGLEQR</sequence>
<dbReference type="AlphaFoldDB" id="A0A9N8E0X3"/>
<feature type="region of interest" description="Disordered" evidence="2">
    <location>
        <begin position="605"/>
        <end position="666"/>
    </location>
</feature>
<comment type="caution">
    <text evidence="3">The sequence shown here is derived from an EMBL/GenBank/DDBJ whole genome shotgun (WGS) entry which is preliminary data.</text>
</comment>
<gene>
    <name evidence="3" type="ORF">SEMRO_513_G157780.1</name>
</gene>
<feature type="compositionally biased region" description="Low complexity" evidence="2">
    <location>
        <begin position="97"/>
        <end position="111"/>
    </location>
</feature>
<feature type="compositionally biased region" description="Polar residues" evidence="2">
    <location>
        <begin position="654"/>
        <end position="666"/>
    </location>
</feature>
<dbReference type="Proteomes" id="UP001153069">
    <property type="component" value="Unassembled WGS sequence"/>
</dbReference>
<dbReference type="SMART" id="SM00185">
    <property type="entry name" value="ARM"/>
    <property type="match status" value="2"/>
</dbReference>
<name>A0A9N8E0X3_9STRA</name>